<dbReference type="RefSeq" id="WP_304545390.1">
    <property type="nucleotide sequence ID" value="NZ_JARPTC010000029.1"/>
</dbReference>
<dbReference type="GO" id="GO:0046656">
    <property type="term" value="P:folic acid biosynthetic process"/>
    <property type="evidence" value="ECO:0007669"/>
    <property type="project" value="UniProtKB-KW"/>
</dbReference>
<comment type="pathway">
    <text evidence="3">Cofactor biosynthesis; tetrahydrofolate biosynthesis; 7,8-dihydrofolate from 2-amino-4-hydroxy-6-hydroxymethyl-7,8-dihydropteridine diphosphate and 4-aminobenzoate: step 1/2.</text>
</comment>
<evidence type="ECO:0000259" key="13">
    <source>
        <dbReference type="PROSITE" id="PS50972"/>
    </source>
</evidence>
<evidence type="ECO:0000256" key="5">
    <source>
        <dbReference type="ARBA" id="ARBA00012458"/>
    </source>
</evidence>
<dbReference type="InterPro" id="IPR045031">
    <property type="entry name" value="DHP_synth-like"/>
</dbReference>
<dbReference type="PROSITE" id="PS50972">
    <property type="entry name" value="PTERIN_BINDING"/>
    <property type="match status" value="1"/>
</dbReference>
<dbReference type="Pfam" id="PF00809">
    <property type="entry name" value="Pterin_bind"/>
    <property type="match status" value="1"/>
</dbReference>
<evidence type="ECO:0000256" key="2">
    <source>
        <dbReference type="ARBA" id="ARBA00001946"/>
    </source>
</evidence>
<dbReference type="PANTHER" id="PTHR20941">
    <property type="entry name" value="FOLATE SYNTHESIS PROTEINS"/>
    <property type="match status" value="1"/>
</dbReference>
<dbReference type="PROSITE" id="PS00792">
    <property type="entry name" value="DHPS_1"/>
    <property type="match status" value="1"/>
</dbReference>
<evidence type="ECO:0000256" key="11">
    <source>
        <dbReference type="ARBA" id="ARBA00030193"/>
    </source>
</evidence>
<dbReference type="PANTHER" id="PTHR20941:SF1">
    <property type="entry name" value="FOLIC ACID SYNTHESIS PROTEIN FOL1"/>
    <property type="match status" value="1"/>
</dbReference>
<dbReference type="EC" id="2.5.1.15" evidence="5"/>
<dbReference type="FunFam" id="3.20.20.20:FF:000006">
    <property type="entry name" value="Dihydropteroate synthase"/>
    <property type="match status" value="1"/>
</dbReference>
<comment type="cofactor">
    <cofactor evidence="2">
        <name>Mg(2+)</name>
        <dbReference type="ChEBI" id="CHEBI:18420"/>
    </cofactor>
</comment>
<gene>
    <name evidence="14" type="primary">folP</name>
    <name evidence="14" type="ORF">P6N53_17325</name>
</gene>
<dbReference type="InterPro" id="IPR006390">
    <property type="entry name" value="DHP_synth_dom"/>
</dbReference>
<evidence type="ECO:0000313" key="15">
    <source>
        <dbReference type="Proteomes" id="UP001172911"/>
    </source>
</evidence>
<dbReference type="InterPro" id="IPR011005">
    <property type="entry name" value="Dihydropteroate_synth-like_sf"/>
</dbReference>
<evidence type="ECO:0000256" key="9">
    <source>
        <dbReference type="ARBA" id="ARBA00022842"/>
    </source>
</evidence>
<dbReference type="EMBL" id="JARPTC010000029">
    <property type="protein sequence ID" value="MDO7788973.1"/>
    <property type="molecule type" value="Genomic_DNA"/>
</dbReference>
<dbReference type="GO" id="GO:0005829">
    <property type="term" value="C:cytosol"/>
    <property type="evidence" value="ECO:0007669"/>
    <property type="project" value="TreeGrafter"/>
</dbReference>
<dbReference type="Proteomes" id="UP001172911">
    <property type="component" value="Unassembled WGS sequence"/>
</dbReference>
<dbReference type="GO" id="GO:0046654">
    <property type="term" value="P:tetrahydrofolate biosynthetic process"/>
    <property type="evidence" value="ECO:0007669"/>
    <property type="project" value="TreeGrafter"/>
</dbReference>
<organism evidence="14 15">
    <name type="scientific">Desulforamulus aquiferis</name>
    <dbReference type="NCBI Taxonomy" id="1397668"/>
    <lineage>
        <taxon>Bacteria</taxon>
        <taxon>Bacillati</taxon>
        <taxon>Bacillota</taxon>
        <taxon>Clostridia</taxon>
        <taxon>Eubacteriales</taxon>
        <taxon>Peptococcaceae</taxon>
        <taxon>Desulforamulus</taxon>
    </lineage>
</organism>
<keyword evidence="9" id="KW-0460">Magnesium</keyword>
<reference evidence="14" key="1">
    <citation type="journal article" date="2023" name="J. Hazard. Mater.">
        <title>Anaerobic biodegradation of pyrene and benzo[a]pyrene by a new sulfate-reducing Desulforamulus aquiferis strain DSA.</title>
        <authorList>
            <person name="Zhang Z."/>
            <person name="Sun J."/>
            <person name="Gong X."/>
            <person name="Wang C."/>
            <person name="Wang H."/>
        </authorList>
    </citation>
    <scope>NUCLEOTIDE SEQUENCE</scope>
    <source>
        <strain evidence="14">DSA</strain>
    </source>
</reference>
<keyword evidence="7 14" id="KW-0808">Transferase</keyword>
<evidence type="ECO:0000256" key="10">
    <source>
        <dbReference type="ARBA" id="ARBA00022909"/>
    </source>
</evidence>
<dbReference type="GO" id="GO:0046872">
    <property type="term" value="F:metal ion binding"/>
    <property type="evidence" value="ECO:0007669"/>
    <property type="project" value="UniProtKB-KW"/>
</dbReference>
<keyword evidence="15" id="KW-1185">Reference proteome</keyword>
<dbReference type="NCBIfam" id="TIGR01496">
    <property type="entry name" value="DHPS"/>
    <property type="match status" value="1"/>
</dbReference>
<evidence type="ECO:0000256" key="1">
    <source>
        <dbReference type="ARBA" id="ARBA00000012"/>
    </source>
</evidence>
<evidence type="ECO:0000256" key="12">
    <source>
        <dbReference type="ARBA" id="ARBA00053449"/>
    </source>
</evidence>
<comment type="similarity">
    <text evidence="4">Belongs to the DHPS family.</text>
</comment>
<dbReference type="PROSITE" id="PS00793">
    <property type="entry name" value="DHPS_2"/>
    <property type="match status" value="1"/>
</dbReference>
<keyword evidence="8" id="KW-0479">Metal-binding</keyword>
<dbReference type="AlphaFoldDB" id="A0AAW7ZI43"/>
<evidence type="ECO:0000256" key="4">
    <source>
        <dbReference type="ARBA" id="ARBA00009503"/>
    </source>
</evidence>
<name>A0AAW7ZI43_9FIRM</name>
<keyword evidence="10" id="KW-0289">Folate biosynthesis</keyword>
<reference evidence="14" key="2">
    <citation type="submission" date="2023-03" db="EMBL/GenBank/DDBJ databases">
        <authorList>
            <person name="Zhang Z."/>
        </authorList>
    </citation>
    <scope>NUCLEOTIDE SEQUENCE</scope>
    <source>
        <strain evidence="14">DSA</strain>
    </source>
</reference>
<evidence type="ECO:0000256" key="3">
    <source>
        <dbReference type="ARBA" id="ARBA00004763"/>
    </source>
</evidence>
<evidence type="ECO:0000256" key="7">
    <source>
        <dbReference type="ARBA" id="ARBA00022679"/>
    </source>
</evidence>
<evidence type="ECO:0000256" key="6">
    <source>
        <dbReference type="ARBA" id="ARBA00016919"/>
    </source>
</evidence>
<feature type="domain" description="Pterin-binding" evidence="13">
    <location>
        <begin position="138"/>
        <end position="384"/>
    </location>
</feature>
<dbReference type="GO" id="GO:0004156">
    <property type="term" value="F:dihydropteroate synthase activity"/>
    <property type="evidence" value="ECO:0007669"/>
    <property type="project" value="UniProtKB-EC"/>
</dbReference>
<dbReference type="CDD" id="cd00739">
    <property type="entry name" value="DHPS"/>
    <property type="match status" value="1"/>
</dbReference>
<dbReference type="SUPFAM" id="SSF51717">
    <property type="entry name" value="Dihydropteroate synthetase-like"/>
    <property type="match status" value="1"/>
</dbReference>
<dbReference type="Gene3D" id="3.20.20.20">
    <property type="entry name" value="Dihydropteroate synthase-like"/>
    <property type="match status" value="1"/>
</dbReference>
<proteinExistence type="inferred from homology"/>
<comment type="caution">
    <text evidence="14">The sequence shown here is derived from an EMBL/GenBank/DDBJ whole genome shotgun (WGS) entry which is preliminary data.</text>
</comment>
<comment type="function">
    <text evidence="12">Catalyzes the condensation of para-aminobenzoate (pABA) with 6-hydroxymethyl-7,8-dihydropterin diphosphate (DHPt-PP) to form 7,8-dihydropteroate (H2Pte), the immediate precursor of folate derivatives.</text>
</comment>
<sequence length="394" mass="42993">MEIGVRFIPNLDHARKEIELIGSDPGGCSLMTPKAVHRVFKISGLNPKQANIVKQEMLARGGEAAVARGVVNQSVEKSDVLLMGTTKQYRTFTDKLKIQPFGLSKLAAKINEALAALEGYGVRLLNCRGKELELGRKTLIMGILNVTPDSFSDGGKYMVPELAMEKACQMAEDGADIIDLGGVSTRPGHQEVSEEEELRRVIPVLEKLAANVKIPISIDTWRARVAKEALESGANIINDQWALRADPNLASVVADYKVPLIMMHNGQDTKYRDVMDDMMSFLKKSIDMAWEAGVPQGNIIVDPGIGFAKTYEQNLEVLRRLRELTLLGCPILLGTSRKSVIAKTLNLPADQRVEGTGATVALGIASGADIVRVHDVKEMTRVARMSDAIIRGII</sequence>
<protein>
    <recommendedName>
        <fullName evidence="6">Dihydropteroate synthase</fullName>
        <ecNumber evidence="5">2.5.1.15</ecNumber>
    </recommendedName>
    <alternativeName>
        <fullName evidence="11">Dihydropteroate pyrophosphorylase</fullName>
    </alternativeName>
</protein>
<evidence type="ECO:0000256" key="8">
    <source>
        <dbReference type="ARBA" id="ARBA00022723"/>
    </source>
</evidence>
<evidence type="ECO:0000313" key="14">
    <source>
        <dbReference type="EMBL" id="MDO7788973.1"/>
    </source>
</evidence>
<accession>A0AAW7ZI43</accession>
<dbReference type="InterPro" id="IPR000489">
    <property type="entry name" value="Pterin-binding_dom"/>
</dbReference>
<comment type="catalytic activity">
    <reaction evidence="1">
        <text>(7,8-dihydropterin-6-yl)methyl diphosphate + 4-aminobenzoate = 7,8-dihydropteroate + diphosphate</text>
        <dbReference type="Rhea" id="RHEA:19949"/>
        <dbReference type="ChEBI" id="CHEBI:17836"/>
        <dbReference type="ChEBI" id="CHEBI:17839"/>
        <dbReference type="ChEBI" id="CHEBI:33019"/>
        <dbReference type="ChEBI" id="CHEBI:72950"/>
        <dbReference type="EC" id="2.5.1.15"/>
    </reaction>
</comment>